<dbReference type="Pfam" id="PF02729">
    <property type="entry name" value="OTCace_N"/>
    <property type="match status" value="1"/>
</dbReference>
<evidence type="ECO:0000256" key="4">
    <source>
        <dbReference type="ARBA" id="ARBA00022975"/>
    </source>
</evidence>
<keyword evidence="10" id="KW-1185">Reference proteome</keyword>
<sequence length="924" mass="101887">MDPRSLCVIDDVSVEERRRILADAIRLKEVFSDPVDVLRTGARVDDPQSCVYLIFMENSTRTRESFLNAAKFHDVKVNVFDCQTSSFQKSETITDTIKMLVGYSPVGRTTFVIRSKLEGVCRWLEYAMVKYAELHGIKTPIFINAGDGSHEHPTQELLDQFTFVEHIKRLQSREEDLEFQRIGVEPSDFHKIHVALIGDLKNGRTVHSKVNGLRVFDNVKVDLVAPDEIGMPQAYTDRMISLGYDVRQFASLEEYLSQSDVANIWYFTRIQLERMDEDQQQRSAVLRRAVTFDPATMVDKVPKDCKFFHPLPRDSRFPTIPYEIDETSLNGWDEQSRNGYFLRIVLLRGLGAAGRKPWTDVTFGGGVKCGNERCVSKEGNGQREVIPASRVDAAGRQCCWYCDETIMWILLLTVGPFGVSFGFALQFALLTPFGMKLGISESMSSYLWLCGPITGMLVQPLVGRLSDQCEHKWGRRRPYALGGTLILLVSLFLIAWSLDLGVLLGDRDTDHRYATVIFIISFWLFDASNNVLAVVFRALISDMVPDSQLSLAYSSQQCWWALGMISGYFCCRLSWASVGWATEGSWSFAAPLLAVMGVDLSVACPKQCALTHLKEQCPPEYVPGCYDLRSAFSVNILVVVLTVSIACIVGREAQHLARYRMTVRSVLSNPLKMCCVDFRALPSDYTLIYVATLLSWMGWFASQIYQSHFAAVELLHGGDSGPKYEEAMHVAAGGMLGAAILSGVAGVILAFVLKRDGKYSYPLWGVSCLTLGGVLSLAPLLKHLDVSTIGTQVWLAAIGPMYAVTCSVPYALVASISHVASAEPSNGVEQVEEHPGGVDEGGGAMMGVLNVAVCIPQLLLSLVGGPLNAAFGSDSASFLLGGCCSVAGGIIIMLWKSCEISTTSAPLQSHRLPQNEIADDVEAE</sequence>
<feature type="transmembrane region" description="Helical" evidence="6">
    <location>
        <begin position="445"/>
        <end position="462"/>
    </location>
</feature>
<dbReference type="EC" id="2.1.3.2" evidence="2"/>
<dbReference type="PROSITE" id="PS00097">
    <property type="entry name" value="CARBAMOYLTRANSFERASE"/>
    <property type="match status" value="1"/>
</dbReference>
<dbReference type="InterPro" id="IPR006132">
    <property type="entry name" value="Asp/Orn_carbamoyltranf_P-bd"/>
</dbReference>
<feature type="transmembrane region" description="Helical" evidence="6">
    <location>
        <begin position="759"/>
        <end position="781"/>
    </location>
</feature>
<dbReference type="EMBL" id="JAAPAO010000062">
    <property type="protein sequence ID" value="KAF4674472.1"/>
    <property type="molecule type" value="Genomic_DNA"/>
</dbReference>
<comment type="catalytic activity">
    <reaction evidence="5">
        <text>carbamoyl phosphate + L-aspartate = N-carbamoyl-L-aspartate + phosphate + H(+)</text>
        <dbReference type="Rhea" id="RHEA:20013"/>
        <dbReference type="ChEBI" id="CHEBI:15378"/>
        <dbReference type="ChEBI" id="CHEBI:29991"/>
        <dbReference type="ChEBI" id="CHEBI:32814"/>
        <dbReference type="ChEBI" id="CHEBI:43474"/>
        <dbReference type="ChEBI" id="CHEBI:58228"/>
        <dbReference type="EC" id="2.1.3.2"/>
    </reaction>
</comment>
<dbReference type="SUPFAM" id="SSF103473">
    <property type="entry name" value="MFS general substrate transporter"/>
    <property type="match status" value="1"/>
</dbReference>
<keyword evidence="4" id="KW-0665">Pyrimidine biosynthesis</keyword>
<comment type="caution">
    <text evidence="9">The sequence shown here is derived from an EMBL/GenBank/DDBJ whole genome shotgun (WGS) entry which is preliminary data.</text>
</comment>
<dbReference type="InterPro" id="IPR006130">
    <property type="entry name" value="Asp/Orn_carbamoylTrfase"/>
</dbReference>
<dbReference type="GO" id="GO:0006520">
    <property type="term" value="P:amino acid metabolic process"/>
    <property type="evidence" value="ECO:0007669"/>
    <property type="project" value="InterPro"/>
</dbReference>
<organism evidence="9 10">
    <name type="scientific">Perkinsus chesapeaki</name>
    <name type="common">Clam parasite</name>
    <name type="synonym">Perkinsus andrewsi</name>
    <dbReference type="NCBI Taxonomy" id="330153"/>
    <lineage>
        <taxon>Eukaryota</taxon>
        <taxon>Sar</taxon>
        <taxon>Alveolata</taxon>
        <taxon>Perkinsozoa</taxon>
        <taxon>Perkinsea</taxon>
        <taxon>Perkinsida</taxon>
        <taxon>Perkinsidae</taxon>
        <taxon>Perkinsus</taxon>
    </lineage>
</organism>
<keyword evidence="6" id="KW-0812">Transmembrane</keyword>
<feature type="domain" description="Aspartate/ornithine carbamoyltransferase Asp/Orn-binding" evidence="7">
    <location>
        <begin position="191"/>
        <end position="322"/>
    </location>
</feature>
<proteinExistence type="predicted"/>
<dbReference type="OrthoDB" id="1924069at2759"/>
<dbReference type="GO" id="GO:0006207">
    <property type="term" value="P:'de novo' pyrimidine nucleobase biosynthetic process"/>
    <property type="evidence" value="ECO:0007669"/>
    <property type="project" value="InterPro"/>
</dbReference>
<dbReference type="GO" id="GO:0044205">
    <property type="term" value="P:'de novo' UMP biosynthetic process"/>
    <property type="evidence" value="ECO:0007669"/>
    <property type="project" value="UniProtKB-UniPathway"/>
</dbReference>
<dbReference type="InterPro" id="IPR006131">
    <property type="entry name" value="Asp_carbamoyltransf_Asp/Orn-bd"/>
</dbReference>
<name>A0A7J6MSB8_PERCH</name>
<dbReference type="InterPro" id="IPR036901">
    <property type="entry name" value="Asp/Orn_carbamoylTrfase_sf"/>
</dbReference>
<evidence type="ECO:0000256" key="5">
    <source>
        <dbReference type="ARBA" id="ARBA00048859"/>
    </source>
</evidence>
<dbReference type="PANTHER" id="PTHR35805:SF1">
    <property type="entry name" value="ASPARTATE CARBAMOYLTRANSFERASE REGULATORY CHAIN"/>
    <property type="match status" value="1"/>
</dbReference>
<keyword evidence="3" id="KW-0808">Transferase</keyword>
<evidence type="ECO:0000259" key="7">
    <source>
        <dbReference type="Pfam" id="PF00185"/>
    </source>
</evidence>
<dbReference type="NCBIfam" id="TIGR00670">
    <property type="entry name" value="asp_carb_tr"/>
    <property type="match status" value="1"/>
</dbReference>
<dbReference type="AlphaFoldDB" id="A0A7J6MSB8"/>
<dbReference type="UniPathway" id="UPA00070">
    <property type="reaction ID" value="UER00116"/>
</dbReference>
<keyword evidence="6" id="KW-1133">Transmembrane helix</keyword>
<evidence type="ECO:0000313" key="10">
    <source>
        <dbReference type="Proteomes" id="UP000591131"/>
    </source>
</evidence>
<dbReference type="InterPro" id="IPR036259">
    <property type="entry name" value="MFS_trans_sf"/>
</dbReference>
<dbReference type="Pfam" id="PF13347">
    <property type="entry name" value="MFS_2"/>
    <property type="match status" value="1"/>
</dbReference>
<feature type="transmembrane region" description="Helical" evidence="6">
    <location>
        <begin position="482"/>
        <end position="504"/>
    </location>
</feature>
<dbReference type="GO" id="GO:0004070">
    <property type="term" value="F:aspartate carbamoyltransferase activity"/>
    <property type="evidence" value="ECO:0007669"/>
    <property type="project" value="UniProtKB-EC"/>
</dbReference>
<reference evidence="9 10" key="1">
    <citation type="submission" date="2020-04" db="EMBL/GenBank/DDBJ databases">
        <title>Perkinsus chesapeaki whole genome sequence.</title>
        <authorList>
            <person name="Bogema D.R."/>
        </authorList>
    </citation>
    <scope>NUCLEOTIDE SEQUENCE [LARGE SCALE GENOMIC DNA]</scope>
    <source>
        <strain evidence="9">ATCC PRA-425</strain>
    </source>
</reference>
<feature type="transmembrane region" description="Helical" evidence="6">
    <location>
        <begin position="793"/>
        <end position="816"/>
    </location>
</feature>
<evidence type="ECO:0000256" key="6">
    <source>
        <dbReference type="SAM" id="Phobius"/>
    </source>
</evidence>
<protein>
    <recommendedName>
        <fullName evidence="2">aspartate carbamoyltransferase</fullName>
        <ecNumber evidence="2">2.1.3.2</ecNumber>
    </recommendedName>
</protein>
<dbReference type="PANTHER" id="PTHR35805">
    <property type="entry name" value="ASPARTATE CARBAMOYLTRANSFERASE REGULATORY CHAIN"/>
    <property type="match status" value="1"/>
</dbReference>
<gene>
    <name evidence="9" type="ORF">FOL47_009155</name>
</gene>
<dbReference type="PRINTS" id="PR00101">
    <property type="entry name" value="ATCASE"/>
</dbReference>
<feature type="transmembrane region" description="Helical" evidence="6">
    <location>
        <begin position="844"/>
        <end position="864"/>
    </location>
</feature>
<evidence type="ECO:0000256" key="2">
    <source>
        <dbReference type="ARBA" id="ARBA00013008"/>
    </source>
</evidence>
<feature type="transmembrane region" description="Helical" evidence="6">
    <location>
        <begin position="876"/>
        <end position="895"/>
    </location>
</feature>
<feature type="transmembrane region" description="Helical" evidence="6">
    <location>
        <begin position="730"/>
        <end position="753"/>
    </location>
</feature>
<dbReference type="GO" id="GO:0009347">
    <property type="term" value="C:aspartate carbamoyltransferase complex"/>
    <property type="evidence" value="ECO:0007669"/>
    <property type="project" value="InterPro"/>
</dbReference>
<dbReference type="Gene3D" id="1.20.1250.20">
    <property type="entry name" value="MFS general substrate transporter like domains"/>
    <property type="match status" value="1"/>
</dbReference>
<evidence type="ECO:0000256" key="3">
    <source>
        <dbReference type="ARBA" id="ARBA00022679"/>
    </source>
</evidence>
<feature type="transmembrane region" description="Helical" evidence="6">
    <location>
        <begin position="631"/>
        <end position="650"/>
    </location>
</feature>
<dbReference type="Pfam" id="PF00185">
    <property type="entry name" value="OTCace"/>
    <property type="match status" value="1"/>
</dbReference>
<dbReference type="GO" id="GO:0016597">
    <property type="term" value="F:amino acid binding"/>
    <property type="evidence" value="ECO:0007669"/>
    <property type="project" value="InterPro"/>
</dbReference>
<accession>A0A7J6MSB8</accession>
<dbReference type="InterPro" id="IPR002801">
    <property type="entry name" value="Asp_carbamoylTrfase_reg"/>
</dbReference>
<feature type="domain" description="Aspartate/ornithine carbamoyltransferase carbamoyl-P binding" evidence="8">
    <location>
        <begin position="4"/>
        <end position="165"/>
    </location>
</feature>
<comment type="pathway">
    <text evidence="1">Pyrimidine metabolism; UMP biosynthesis via de novo pathway; (S)-dihydroorotate from bicarbonate: step 2/3.</text>
</comment>
<keyword evidence="6" id="KW-0472">Membrane</keyword>
<evidence type="ECO:0000259" key="8">
    <source>
        <dbReference type="Pfam" id="PF02729"/>
    </source>
</evidence>
<dbReference type="SUPFAM" id="SSF53671">
    <property type="entry name" value="Aspartate/ornithine carbamoyltransferase"/>
    <property type="match status" value="1"/>
</dbReference>
<dbReference type="Gene3D" id="3.40.50.1370">
    <property type="entry name" value="Aspartate/ornithine carbamoyltransferase"/>
    <property type="match status" value="2"/>
</dbReference>
<evidence type="ECO:0000313" key="9">
    <source>
        <dbReference type="EMBL" id="KAF4674472.1"/>
    </source>
</evidence>
<dbReference type="Proteomes" id="UP000591131">
    <property type="component" value="Unassembled WGS sequence"/>
</dbReference>
<dbReference type="InterPro" id="IPR002082">
    <property type="entry name" value="Asp_carbamoyltransf"/>
</dbReference>
<evidence type="ECO:0000256" key="1">
    <source>
        <dbReference type="ARBA" id="ARBA00004852"/>
    </source>
</evidence>
<feature type="transmembrane region" description="Helical" evidence="6">
    <location>
        <begin position="406"/>
        <end position="433"/>
    </location>
</feature>
<feature type="transmembrane region" description="Helical" evidence="6">
    <location>
        <begin position="516"/>
        <end position="540"/>
    </location>
</feature>